<evidence type="ECO:0000256" key="1">
    <source>
        <dbReference type="ARBA" id="ARBA00022801"/>
    </source>
</evidence>
<dbReference type="Proteomes" id="UP000693970">
    <property type="component" value="Unassembled WGS sequence"/>
</dbReference>
<dbReference type="GO" id="GO:0003860">
    <property type="term" value="F:3-hydroxyisobutyryl-CoA hydrolase activity"/>
    <property type="evidence" value="ECO:0007669"/>
    <property type="project" value="InterPro"/>
</dbReference>
<dbReference type="PANTHER" id="PTHR43176">
    <property type="entry name" value="3-HYDROXYISOBUTYRYL-COA HYDROLASE-RELATED"/>
    <property type="match status" value="1"/>
</dbReference>
<proteinExistence type="predicted"/>
<feature type="region of interest" description="Disordered" evidence="2">
    <location>
        <begin position="90"/>
        <end position="113"/>
    </location>
</feature>
<dbReference type="PANTHER" id="PTHR43176:SF3">
    <property type="entry name" value="3-HYDROXYISOBUTYRYL-COA HYDROLASE, MITOCHONDRIAL"/>
    <property type="match status" value="1"/>
</dbReference>
<dbReference type="OrthoDB" id="1737613at2759"/>
<evidence type="ECO:0000256" key="2">
    <source>
        <dbReference type="SAM" id="MobiDB-lite"/>
    </source>
</evidence>
<keyword evidence="1" id="KW-0378">Hydrolase</keyword>
<name>A0A9K3LZX3_9STRA</name>
<dbReference type="InterPro" id="IPR045004">
    <property type="entry name" value="ECH_dom"/>
</dbReference>
<organism evidence="4 5">
    <name type="scientific">Nitzschia inconspicua</name>
    <dbReference type="NCBI Taxonomy" id="303405"/>
    <lineage>
        <taxon>Eukaryota</taxon>
        <taxon>Sar</taxon>
        <taxon>Stramenopiles</taxon>
        <taxon>Ochrophyta</taxon>
        <taxon>Bacillariophyta</taxon>
        <taxon>Bacillariophyceae</taxon>
        <taxon>Bacillariophycidae</taxon>
        <taxon>Bacillariales</taxon>
        <taxon>Bacillariaceae</taxon>
        <taxon>Nitzschia</taxon>
    </lineage>
</organism>
<dbReference type="InterPro" id="IPR032259">
    <property type="entry name" value="HIBYL-CoA-H"/>
</dbReference>
<protein>
    <submittedName>
        <fullName evidence="4">ClpP/crotonase-like domain containing protein</fullName>
    </submittedName>
</protein>
<sequence>MSATASTATTTAAAKLLTSRLENVGIITLNNPKALHALSQDMIDGLDHILKEWTSSQSSVRTILIRSAPGTKRPAFCAGGDVKTLYHVGKQQQQQSNATPTTTTTTSSTTSHRKPESYFYSEYQVNHAIATCPIPIVSLWDGIVMGGGAGISVHGQFRVATEHSLLAMPECAIGLFPDVGSMWWMTRLLTRPVANWLALTGHRLHANDLVSTGLATHYVPSQNLQKLQTALVDATATTTTIISIPKMGTDYNDDNHAVVGQVLDSFHEQIVMDDSFLAKHQTMIDHTFAADSVESIIANLEQEGSEFSQTTLTTLQKQSPTSLKLTLEGLNRATTLQTIGEDLQMEYRMAKTCVTGQGSDDFYEGVRAALIDKDFSPKWNPERLEDVSKELIDKYFAPLSDDEEWVIPTAPTASRL</sequence>
<feature type="compositionally biased region" description="Low complexity" evidence="2">
    <location>
        <begin position="91"/>
        <end position="110"/>
    </location>
</feature>
<reference evidence="4" key="2">
    <citation type="submission" date="2021-04" db="EMBL/GenBank/DDBJ databases">
        <authorList>
            <person name="Podell S."/>
        </authorList>
    </citation>
    <scope>NUCLEOTIDE SEQUENCE</scope>
    <source>
        <strain evidence="4">Hildebrandi</strain>
    </source>
</reference>
<dbReference type="GO" id="GO:0006574">
    <property type="term" value="P:L-valine catabolic process"/>
    <property type="evidence" value="ECO:0007669"/>
    <property type="project" value="TreeGrafter"/>
</dbReference>
<evidence type="ECO:0000259" key="3">
    <source>
        <dbReference type="Pfam" id="PF16113"/>
    </source>
</evidence>
<comment type="caution">
    <text evidence="4">The sequence shown here is derived from an EMBL/GenBank/DDBJ whole genome shotgun (WGS) entry which is preliminary data.</text>
</comment>
<dbReference type="NCBIfam" id="NF004127">
    <property type="entry name" value="PRK05617.1"/>
    <property type="match status" value="1"/>
</dbReference>
<dbReference type="AlphaFoldDB" id="A0A9K3LZX3"/>
<gene>
    <name evidence="4" type="ORF">IV203_019882</name>
</gene>
<keyword evidence="5" id="KW-1185">Reference proteome</keyword>
<evidence type="ECO:0000313" key="4">
    <source>
        <dbReference type="EMBL" id="KAG7371312.1"/>
    </source>
</evidence>
<dbReference type="Pfam" id="PF16113">
    <property type="entry name" value="ECH_2"/>
    <property type="match status" value="1"/>
</dbReference>
<evidence type="ECO:0000313" key="5">
    <source>
        <dbReference type="Proteomes" id="UP000693970"/>
    </source>
</evidence>
<accession>A0A9K3LZX3</accession>
<dbReference type="CDD" id="cd06558">
    <property type="entry name" value="crotonase-like"/>
    <property type="match status" value="1"/>
</dbReference>
<reference evidence="4" key="1">
    <citation type="journal article" date="2021" name="Sci. Rep.">
        <title>Diploid genomic architecture of Nitzschia inconspicua, an elite biomass production diatom.</title>
        <authorList>
            <person name="Oliver A."/>
            <person name="Podell S."/>
            <person name="Pinowska A."/>
            <person name="Traller J.C."/>
            <person name="Smith S.R."/>
            <person name="McClure R."/>
            <person name="Beliaev A."/>
            <person name="Bohutskyi P."/>
            <person name="Hill E.A."/>
            <person name="Rabines A."/>
            <person name="Zheng H."/>
            <person name="Allen L.Z."/>
            <person name="Kuo A."/>
            <person name="Grigoriev I.V."/>
            <person name="Allen A.E."/>
            <person name="Hazlebeck D."/>
            <person name="Allen E.E."/>
        </authorList>
    </citation>
    <scope>NUCLEOTIDE SEQUENCE</scope>
    <source>
        <strain evidence="4">Hildebrandi</strain>
    </source>
</reference>
<feature type="domain" description="Enoyl-CoA hydratase/isomerase" evidence="3">
    <location>
        <begin position="24"/>
        <end position="396"/>
    </location>
</feature>
<dbReference type="EMBL" id="JAGRRH010000004">
    <property type="protein sequence ID" value="KAG7371312.1"/>
    <property type="molecule type" value="Genomic_DNA"/>
</dbReference>